<organism evidence="3 4">
    <name type="scientific">Chthoniobacter flavus Ellin428</name>
    <dbReference type="NCBI Taxonomy" id="497964"/>
    <lineage>
        <taxon>Bacteria</taxon>
        <taxon>Pseudomonadati</taxon>
        <taxon>Verrucomicrobiota</taxon>
        <taxon>Spartobacteria</taxon>
        <taxon>Chthoniobacterales</taxon>
        <taxon>Chthoniobacteraceae</taxon>
        <taxon>Chthoniobacter</taxon>
    </lineage>
</organism>
<sequence>MATAALALAGVALTAPVAKAAATTGDLILSFRFSDNTNVNDIEIDLGQQTNFTTTSVLNLTYGANYYAGSNLGGLASSDLDAVFGTSGGAWNTLSNLVWDVSGHIGTTGTNTHLFATQPTTGTITAAAPGSNLTSAGSRLQNLSNGFDGVASSVAVTSPEAWAVPISPATVSEYTFALKNGSNTSNDFGFFTTSTESHVSSAGNMSMELYNYGPSTRTDLGTITLTSDGQLSFTGSAASVPEPSALTALAGGIGLLGFLRRRRVSVA</sequence>
<accession>B4DCJ2</accession>
<reference evidence="3 4" key="1">
    <citation type="journal article" date="2011" name="J. Bacteriol.">
        <title>Genome sequence of Chthoniobacter flavus Ellin428, an aerobic heterotrophic soil bacterium.</title>
        <authorList>
            <person name="Kant R."/>
            <person name="van Passel M.W."/>
            <person name="Palva A."/>
            <person name="Lucas S."/>
            <person name="Lapidus A."/>
            <person name="Glavina Del Rio T."/>
            <person name="Dalin E."/>
            <person name="Tice H."/>
            <person name="Bruce D."/>
            <person name="Goodwin L."/>
            <person name="Pitluck S."/>
            <person name="Larimer F.W."/>
            <person name="Land M.L."/>
            <person name="Hauser L."/>
            <person name="Sangwan P."/>
            <person name="de Vos W.M."/>
            <person name="Janssen P.H."/>
            <person name="Smidt H."/>
        </authorList>
    </citation>
    <scope>NUCLEOTIDE SEQUENCE [LARGE SCALE GENOMIC DNA]</scope>
    <source>
        <strain evidence="3 4">Ellin428</strain>
    </source>
</reference>
<dbReference type="AlphaFoldDB" id="B4DCJ2"/>
<keyword evidence="1" id="KW-0732">Signal</keyword>
<dbReference type="Proteomes" id="UP000005824">
    <property type="component" value="Unassembled WGS sequence"/>
</dbReference>
<proteinExistence type="predicted"/>
<comment type="caution">
    <text evidence="3">The sequence shown here is derived from an EMBL/GenBank/DDBJ whole genome shotgun (WGS) entry which is preliminary data.</text>
</comment>
<dbReference type="InParanoid" id="B4DCJ2"/>
<dbReference type="Pfam" id="PF07589">
    <property type="entry name" value="PEP-CTERM"/>
    <property type="match status" value="1"/>
</dbReference>
<evidence type="ECO:0000256" key="1">
    <source>
        <dbReference type="SAM" id="SignalP"/>
    </source>
</evidence>
<evidence type="ECO:0000313" key="4">
    <source>
        <dbReference type="Proteomes" id="UP000005824"/>
    </source>
</evidence>
<evidence type="ECO:0000313" key="3">
    <source>
        <dbReference type="EMBL" id="EDY15843.1"/>
    </source>
</evidence>
<keyword evidence="4" id="KW-1185">Reference proteome</keyword>
<gene>
    <name evidence="3" type="ORF">CfE428DRAFT_6633</name>
</gene>
<feature type="domain" description="Ice-binding protein C-terminal" evidence="2">
    <location>
        <begin position="239"/>
        <end position="263"/>
    </location>
</feature>
<evidence type="ECO:0000259" key="2">
    <source>
        <dbReference type="Pfam" id="PF07589"/>
    </source>
</evidence>
<feature type="signal peptide" evidence="1">
    <location>
        <begin position="1"/>
        <end position="20"/>
    </location>
</feature>
<feature type="chain" id="PRO_5002800711" description="Ice-binding protein C-terminal domain-containing protein" evidence="1">
    <location>
        <begin position="21"/>
        <end position="267"/>
    </location>
</feature>
<protein>
    <recommendedName>
        <fullName evidence="2">Ice-binding protein C-terminal domain-containing protein</fullName>
    </recommendedName>
</protein>
<name>B4DCJ2_9BACT</name>
<dbReference type="EMBL" id="ABVL01000051">
    <property type="protein sequence ID" value="EDY15843.1"/>
    <property type="molecule type" value="Genomic_DNA"/>
</dbReference>
<dbReference type="NCBIfam" id="TIGR02595">
    <property type="entry name" value="PEP_CTERM"/>
    <property type="match status" value="1"/>
</dbReference>
<dbReference type="InterPro" id="IPR013424">
    <property type="entry name" value="Ice-binding_C"/>
</dbReference>